<reference evidence="19 20" key="1">
    <citation type="submission" date="2018-06" db="EMBL/GenBank/DDBJ databases">
        <title>Genomic Encyclopedia of Type Strains, Phase IV (KMG-IV): sequencing the most valuable type-strain genomes for metagenomic binning, comparative biology and taxonomic classification.</title>
        <authorList>
            <person name="Goeker M."/>
        </authorList>
    </citation>
    <scope>NUCLEOTIDE SEQUENCE [LARGE SCALE GENOMIC DNA]</scope>
    <source>
        <strain evidence="19 20">DSM 45521</strain>
    </source>
</reference>
<accession>A0A318RUQ5</accession>
<dbReference type="Gene3D" id="3.40.430.10">
    <property type="entry name" value="Dihydrofolate Reductase, subunit A"/>
    <property type="match status" value="1"/>
</dbReference>
<dbReference type="InterPro" id="IPR024072">
    <property type="entry name" value="DHFR-like_dom_sf"/>
</dbReference>
<dbReference type="PANTHER" id="PTHR38011">
    <property type="entry name" value="DIHYDROFOLATE REDUCTASE FAMILY PROTEIN (AFU_ORTHOLOGUE AFUA_8G06820)"/>
    <property type="match status" value="1"/>
</dbReference>
<dbReference type="AlphaFoldDB" id="A0A318RUQ5"/>
<feature type="binding site" evidence="17">
    <location>
        <position position="86"/>
    </location>
    <ligand>
        <name>Zn(2+)</name>
        <dbReference type="ChEBI" id="CHEBI:29105"/>
        <note>catalytic</note>
    </ligand>
</feature>
<dbReference type="SUPFAM" id="SSF53927">
    <property type="entry name" value="Cytidine deaminase-like"/>
    <property type="match status" value="1"/>
</dbReference>
<dbReference type="GO" id="GO:0008270">
    <property type="term" value="F:zinc ion binding"/>
    <property type="evidence" value="ECO:0007669"/>
    <property type="project" value="InterPro"/>
</dbReference>
<dbReference type="SUPFAM" id="SSF53597">
    <property type="entry name" value="Dihydrofolate reductase-like"/>
    <property type="match status" value="1"/>
</dbReference>
<evidence type="ECO:0000256" key="6">
    <source>
        <dbReference type="ARBA" id="ARBA00022619"/>
    </source>
</evidence>
<comment type="pathway">
    <text evidence="3 14">Cofactor biosynthesis; riboflavin biosynthesis; 5-amino-6-(D-ribitylamino)uracil from GTP: step 3/4.</text>
</comment>
<dbReference type="Pfam" id="PF00383">
    <property type="entry name" value="dCMP_cyt_deam_1"/>
    <property type="match status" value="1"/>
</dbReference>
<evidence type="ECO:0000259" key="18">
    <source>
        <dbReference type="PROSITE" id="PS51747"/>
    </source>
</evidence>
<feature type="binding site" evidence="16">
    <location>
        <position position="202"/>
    </location>
    <ligand>
        <name>NADP(+)</name>
        <dbReference type="ChEBI" id="CHEBI:58349"/>
    </ligand>
</feature>
<comment type="pathway">
    <text evidence="2 14">Cofactor biosynthesis; riboflavin biosynthesis; 5-amino-6-(D-ribitylamino)uracil from GTP: step 2/4.</text>
</comment>
<dbReference type="Gene3D" id="3.40.140.10">
    <property type="entry name" value="Cytidine Deaminase, domain 2"/>
    <property type="match status" value="1"/>
</dbReference>
<dbReference type="GO" id="GO:0008835">
    <property type="term" value="F:diaminohydroxyphosphoribosylaminopyrimidine deaminase activity"/>
    <property type="evidence" value="ECO:0007669"/>
    <property type="project" value="UniProtKB-EC"/>
</dbReference>
<feature type="binding site" evidence="16">
    <location>
        <position position="170"/>
    </location>
    <ligand>
        <name>substrate</name>
    </ligand>
</feature>
<dbReference type="InterPro" id="IPR004794">
    <property type="entry name" value="Eubact_RibD"/>
</dbReference>
<feature type="binding site" evidence="16">
    <location>
        <position position="186"/>
    </location>
    <ligand>
        <name>substrate</name>
    </ligand>
</feature>
<feature type="binding site" evidence="17">
    <location>
        <position position="77"/>
    </location>
    <ligand>
        <name>Zn(2+)</name>
        <dbReference type="ChEBI" id="CHEBI:29105"/>
        <note>catalytic</note>
    </ligand>
</feature>
<dbReference type="EC" id="3.5.4.26" evidence="14"/>
<dbReference type="CDD" id="cd01284">
    <property type="entry name" value="Riboflavin_deaminase-reductase"/>
    <property type="match status" value="1"/>
</dbReference>
<evidence type="ECO:0000256" key="13">
    <source>
        <dbReference type="ARBA" id="ARBA00049886"/>
    </source>
</evidence>
<comment type="catalytic activity">
    <reaction evidence="13 14">
        <text>2,5-diamino-6-hydroxy-4-(5-phosphoribosylamino)-pyrimidine + H2O + H(+) = 5-amino-6-(5-phospho-D-ribosylamino)uracil + NH4(+)</text>
        <dbReference type="Rhea" id="RHEA:21868"/>
        <dbReference type="ChEBI" id="CHEBI:15377"/>
        <dbReference type="ChEBI" id="CHEBI:15378"/>
        <dbReference type="ChEBI" id="CHEBI:28938"/>
        <dbReference type="ChEBI" id="CHEBI:58453"/>
        <dbReference type="ChEBI" id="CHEBI:58614"/>
        <dbReference type="EC" id="3.5.4.26"/>
    </reaction>
</comment>
<feature type="binding site" evidence="16">
    <location>
        <position position="209"/>
    </location>
    <ligand>
        <name>substrate</name>
    </ligand>
</feature>
<feature type="binding site" evidence="16">
    <location>
        <begin position="269"/>
        <end position="275"/>
    </location>
    <ligand>
        <name>NADP(+)</name>
        <dbReference type="ChEBI" id="CHEBI:58349"/>
    </ligand>
</feature>
<dbReference type="Pfam" id="PF01872">
    <property type="entry name" value="RibD_C"/>
    <property type="match status" value="1"/>
</dbReference>
<keyword evidence="20" id="KW-1185">Reference proteome</keyword>
<keyword evidence="8 14" id="KW-0862">Zinc</keyword>
<dbReference type="Proteomes" id="UP000247591">
    <property type="component" value="Unassembled WGS sequence"/>
</dbReference>
<evidence type="ECO:0000256" key="7">
    <source>
        <dbReference type="ARBA" id="ARBA00022723"/>
    </source>
</evidence>
<feature type="binding site" evidence="16">
    <location>
        <position position="156"/>
    </location>
    <ligand>
        <name>NADP(+)</name>
        <dbReference type="ChEBI" id="CHEBI:58349"/>
    </ligand>
</feature>
<feature type="domain" description="CMP/dCMP-type deaminase" evidence="18">
    <location>
        <begin position="2"/>
        <end position="116"/>
    </location>
</feature>
<dbReference type="InterPro" id="IPR016192">
    <property type="entry name" value="APOBEC/CMP_deaminase_Zn-bd"/>
</dbReference>
<evidence type="ECO:0000256" key="16">
    <source>
        <dbReference type="PIRSR" id="PIRSR006769-2"/>
    </source>
</evidence>
<organism evidence="19 20">
    <name type="scientific">Williamsia limnetica</name>
    <dbReference type="NCBI Taxonomy" id="882452"/>
    <lineage>
        <taxon>Bacteria</taxon>
        <taxon>Bacillati</taxon>
        <taxon>Actinomycetota</taxon>
        <taxon>Actinomycetes</taxon>
        <taxon>Mycobacteriales</taxon>
        <taxon>Nocardiaceae</taxon>
        <taxon>Williamsia</taxon>
    </lineage>
</organism>
<dbReference type="InterPro" id="IPR002125">
    <property type="entry name" value="CMP_dCMP_dom"/>
</dbReference>
<protein>
    <recommendedName>
        <fullName evidence="14">Riboflavin biosynthesis protein RibD</fullName>
    </recommendedName>
    <domain>
        <recommendedName>
            <fullName evidence="14">Diaminohydroxyphosphoribosylaminopyrimidine deaminase</fullName>
            <shortName evidence="14">DRAP deaminase</shortName>
            <ecNumber evidence="14">3.5.4.26</ecNumber>
        </recommendedName>
        <alternativeName>
            <fullName evidence="14">Riboflavin-specific deaminase</fullName>
        </alternativeName>
    </domain>
    <domain>
        <recommendedName>
            <fullName evidence="14">5-amino-6-(5-phosphoribosylamino)uracil reductase</fullName>
            <ecNumber evidence="14">1.1.1.193</ecNumber>
        </recommendedName>
        <alternativeName>
            <fullName evidence="14">HTP reductase</fullName>
        </alternativeName>
    </domain>
</protein>
<evidence type="ECO:0000256" key="15">
    <source>
        <dbReference type="PIRSR" id="PIRSR006769-1"/>
    </source>
</evidence>
<sequence>MTDVDGAMTRAISASLGARGISSPNPPVGAVILDADGAVAGIGHTSAPGGAHAEVNALSQAGARAAGGTAVVTLEPCNHTGRTGPCTEALIAAGVRAVAYAVTDPNPLATGGHRRLEDAGVLVQAGVRATEVSSGPLREWLFRQEHGRPMVTAKFAASVDGRIAAPDGTSQWITGDAARARVHSERAQLDAIIVGTGTVLADDPTLTARHPDGSLHRHQPLRVVVGLSEISPQARIFNDDARTLAVRERDPNRVLEALGDLTNVQIEGGSRLLGAFFAAGLVDRVQAYIAPLVIGGGAVAVVDDTVQTLTQGHRFSTHSAETLGDDILLTLTATR</sequence>
<evidence type="ECO:0000256" key="3">
    <source>
        <dbReference type="ARBA" id="ARBA00004910"/>
    </source>
</evidence>
<name>A0A318RUQ5_WILLI</name>
<evidence type="ECO:0000256" key="17">
    <source>
        <dbReference type="PIRSR" id="PIRSR006769-3"/>
    </source>
</evidence>
<keyword evidence="9 14" id="KW-0521">NADP</keyword>
<keyword evidence="14" id="KW-0378">Hydrolase</keyword>
<dbReference type="PANTHER" id="PTHR38011:SF7">
    <property type="entry name" value="2,5-DIAMINO-6-RIBOSYLAMINO-4(3H)-PYRIMIDINONE 5'-PHOSPHATE REDUCTASE"/>
    <property type="match status" value="1"/>
</dbReference>
<keyword evidence="6 14" id="KW-0686">Riboflavin biosynthesis</keyword>
<feature type="binding site" evidence="16">
    <location>
        <position position="267"/>
    </location>
    <ligand>
        <name>substrate</name>
    </ligand>
</feature>
<evidence type="ECO:0000256" key="14">
    <source>
        <dbReference type="PIRNR" id="PIRNR006769"/>
    </source>
</evidence>
<comment type="similarity">
    <text evidence="4 14">In the N-terminal section; belongs to the cytidine and deoxycytidylate deaminase family.</text>
</comment>
<evidence type="ECO:0000256" key="5">
    <source>
        <dbReference type="ARBA" id="ARBA00007417"/>
    </source>
</evidence>
<dbReference type="PROSITE" id="PS00903">
    <property type="entry name" value="CYT_DCMP_DEAMINASES_1"/>
    <property type="match status" value="1"/>
</dbReference>
<evidence type="ECO:0000256" key="10">
    <source>
        <dbReference type="ARBA" id="ARBA00023002"/>
    </source>
</evidence>
<comment type="catalytic activity">
    <reaction evidence="12 14">
        <text>5-amino-6-(5-phospho-D-ribitylamino)uracil + NADP(+) = 5-amino-6-(5-phospho-D-ribosylamino)uracil + NADPH + H(+)</text>
        <dbReference type="Rhea" id="RHEA:17845"/>
        <dbReference type="ChEBI" id="CHEBI:15378"/>
        <dbReference type="ChEBI" id="CHEBI:57783"/>
        <dbReference type="ChEBI" id="CHEBI:58349"/>
        <dbReference type="ChEBI" id="CHEBI:58421"/>
        <dbReference type="ChEBI" id="CHEBI:58453"/>
        <dbReference type="EC" id="1.1.1.193"/>
    </reaction>
</comment>
<dbReference type="OrthoDB" id="9800865at2"/>
<dbReference type="RefSeq" id="WP_110467718.1">
    <property type="nucleotide sequence ID" value="NZ_QJSP01000001.1"/>
</dbReference>
<dbReference type="PROSITE" id="PS51747">
    <property type="entry name" value="CYT_DCMP_DEAMINASES_2"/>
    <property type="match status" value="1"/>
</dbReference>
<evidence type="ECO:0000256" key="9">
    <source>
        <dbReference type="ARBA" id="ARBA00022857"/>
    </source>
</evidence>
<dbReference type="NCBIfam" id="TIGR00326">
    <property type="entry name" value="eubact_ribD"/>
    <property type="match status" value="1"/>
</dbReference>
<proteinExistence type="inferred from homology"/>
<dbReference type="GO" id="GO:0008703">
    <property type="term" value="F:5-amino-6-(5-phosphoribosylamino)uracil reductase activity"/>
    <property type="evidence" value="ECO:0007669"/>
    <property type="project" value="UniProtKB-EC"/>
</dbReference>
<dbReference type="InterPro" id="IPR050765">
    <property type="entry name" value="Riboflavin_Biosynth_HTPR"/>
</dbReference>
<feature type="binding site" evidence="16">
    <location>
        <position position="206"/>
    </location>
    <ligand>
        <name>substrate</name>
    </ligand>
</feature>
<comment type="similarity">
    <text evidence="5 14">In the C-terminal section; belongs to the HTP reductase family.</text>
</comment>
<dbReference type="UniPathway" id="UPA00275">
    <property type="reaction ID" value="UER00401"/>
</dbReference>
<dbReference type="PIRSF" id="PIRSF006769">
    <property type="entry name" value="RibD"/>
    <property type="match status" value="1"/>
</dbReference>
<evidence type="ECO:0000313" key="20">
    <source>
        <dbReference type="Proteomes" id="UP000247591"/>
    </source>
</evidence>
<comment type="caution">
    <text evidence="19">The sequence shown here is derived from an EMBL/GenBank/DDBJ whole genome shotgun (WGS) entry which is preliminary data.</text>
</comment>
<dbReference type="EC" id="1.1.1.193" evidence="14"/>
<keyword evidence="10 14" id="KW-0560">Oxidoreductase</keyword>
<keyword evidence="7 14" id="KW-0479">Metal-binding</keyword>
<evidence type="ECO:0000313" key="19">
    <source>
        <dbReference type="EMBL" id="PYE21025.1"/>
    </source>
</evidence>
<evidence type="ECO:0000256" key="12">
    <source>
        <dbReference type="ARBA" id="ARBA00049861"/>
    </source>
</evidence>
<comment type="function">
    <text evidence="1 14">Converts 2,5-diamino-6-(ribosylamino)-4(3h)-pyrimidinone 5'-phosphate into 5-amino-6-(ribosylamino)-2,4(1h,3h)-pyrimidinedione 5'-phosphate.</text>
</comment>
<evidence type="ECO:0000256" key="4">
    <source>
        <dbReference type="ARBA" id="ARBA00005259"/>
    </source>
</evidence>
<comment type="cofactor">
    <cofactor evidence="14 17">
        <name>Zn(2+)</name>
        <dbReference type="ChEBI" id="CHEBI:29105"/>
    </cofactor>
    <text evidence="14 17">Binds 1 zinc ion.</text>
</comment>
<feature type="binding site" evidence="17">
    <location>
        <position position="52"/>
    </location>
    <ligand>
        <name>Zn(2+)</name>
        <dbReference type="ChEBI" id="CHEBI:29105"/>
        <note>catalytic</note>
    </ligand>
</feature>
<keyword evidence="11" id="KW-0511">Multifunctional enzyme</keyword>
<evidence type="ECO:0000256" key="8">
    <source>
        <dbReference type="ARBA" id="ARBA00022833"/>
    </source>
</evidence>
<dbReference type="InterPro" id="IPR002734">
    <property type="entry name" value="RibDG_C"/>
</dbReference>
<feature type="active site" description="Proton donor" evidence="15">
    <location>
        <position position="54"/>
    </location>
</feature>
<feature type="binding site" evidence="16">
    <location>
        <position position="198"/>
    </location>
    <ligand>
        <name>NADP(+)</name>
        <dbReference type="ChEBI" id="CHEBI:58349"/>
    </ligand>
</feature>
<feature type="binding site" evidence="16">
    <location>
        <position position="172"/>
    </location>
    <ligand>
        <name>NADP(+)</name>
        <dbReference type="ChEBI" id="CHEBI:58349"/>
    </ligand>
</feature>
<evidence type="ECO:0000256" key="1">
    <source>
        <dbReference type="ARBA" id="ARBA00002151"/>
    </source>
</evidence>
<evidence type="ECO:0000256" key="11">
    <source>
        <dbReference type="ARBA" id="ARBA00023268"/>
    </source>
</evidence>
<gene>
    <name evidence="19" type="ORF">DFR67_101418</name>
</gene>
<evidence type="ECO:0000256" key="2">
    <source>
        <dbReference type="ARBA" id="ARBA00004882"/>
    </source>
</evidence>
<dbReference type="InterPro" id="IPR016193">
    <property type="entry name" value="Cytidine_deaminase-like"/>
</dbReference>
<dbReference type="EMBL" id="QJSP01000001">
    <property type="protein sequence ID" value="PYE21025.1"/>
    <property type="molecule type" value="Genomic_DNA"/>
</dbReference>
<dbReference type="GO" id="GO:0009231">
    <property type="term" value="P:riboflavin biosynthetic process"/>
    <property type="evidence" value="ECO:0007669"/>
    <property type="project" value="UniProtKB-UniPathway"/>
</dbReference>